<dbReference type="PANTHER" id="PTHR47737">
    <property type="entry name" value="GLYCINE BETAINE/PROLINE BETAINE TRANSPORT SYSTEM PERMEASE PROTEIN PROW"/>
    <property type="match status" value="1"/>
</dbReference>
<evidence type="ECO:0000313" key="7">
    <source>
        <dbReference type="EMBL" id="CAE6864016.1"/>
    </source>
</evidence>
<comment type="subcellular location">
    <subcellularLocation>
        <location evidence="1">Cell membrane</location>
    </subcellularLocation>
</comment>
<dbReference type="GO" id="GO:0031460">
    <property type="term" value="P:glycine betaine transport"/>
    <property type="evidence" value="ECO:0007669"/>
    <property type="project" value="TreeGrafter"/>
</dbReference>
<dbReference type="Proteomes" id="UP000674425">
    <property type="component" value="Unassembled WGS sequence"/>
</dbReference>
<evidence type="ECO:0000256" key="5">
    <source>
        <dbReference type="SAM" id="SignalP"/>
    </source>
</evidence>
<dbReference type="Gene3D" id="3.10.105.10">
    <property type="entry name" value="Dipeptide-binding Protein, Domain 3"/>
    <property type="match status" value="2"/>
</dbReference>
<keyword evidence="5" id="KW-0732">Signal</keyword>
<keyword evidence="10" id="KW-1185">Reference proteome</keyword>
<feature type="domain" description="ABC-type glycine betaine transport system substrate-binding" evidence="6">
    <location>
        <begin position="30"/>
        <end position="273"/>
    </location>
</feature>
<dbReference type="GO" id="GO:0043190">
    <property type="term" value="C:ATP-binding cassette (ABC) transporter complex"/>
    <property type="evidence" value="ECO:0007669"/>
    <property type="project" value="InterPro"/>
</dbReference>
<dbReference type="Gene3D" id="3.40.190.100">
    <property type="entry name" value="Glycine betaine-binding periplasmic protein, domain 2"/>
    <property type="match status" value="2"/>
</dbReference>
<dbReference type="GeneID" id="77195391"/>
<keyword evidence="3" id="KW-1003">Cell membrane</keyword>
<reference evidence="7 10" key="2">
    <citation type="submission" date="2021-02" db="EMBL/GenBank/DDBJ databases">
        <authorList>
            <person name="Vanwijnsberghe S."/>
        </authorList>
    </citation>
    <scope>NUCLEOTIDE SEQUENCE [LARGE SCALE GENOMIC DNA]</scope>
    <source>
        <strain evidence="7 10">R-69658</strain>
    </source>
</reference>
<feature type="chain" id="PRO_5043145616" evidence="5">
    <location>
        <begin position="26"/>
        <end position="287"/>
    </location>
</feature>
<keyword evidence="4" id="KW-0472">Membrane</keyword>
<sequence>MKHLKKLVLAGAFALTGLITGNSMADSKPTLNLGYVQGWDDSVASATVAAQVIEKRLGYPVKLIPAAPGIMWGGVARGDLDIILAAALPNSHAAYWERYKDQVHDLGANYLGAKIGLVVPDYVSIDSIADLQAHKADFSGRIVGIDAGAGIMKKAADAIKVYNLDYQLLPSSGPAMVAELSRSINSHKPVVVTGWIPHWMFAKWKLKFLQDPKSAFGDGDHYDSVVNPSLDSKAPSVVAFLKKFQWKPGELDSIMLATENGAKPEDAAASWIAAHGERVNTWVGASQ</sequence>
<dbReference type="InterPro" id="IPR007210">
    <property type="entry name" value="ABC_Gly_betaine_transp_sub-bd"/>
</dbReference>
<name>A0A1I7AWN8_9BURK</name>
<dbReference type="SUPFAM" id="SSF53850">
    <property type="entry name" value="Periplasmic binding protein-like II"/>
    <property type="match status" value="1"/>
</dbReference>
<evidence type="ECO:0000259" key="6">
    <source>
        <dbReference type="Pfam" id="PF04069"/>
    </source>
</evidence>
<dbReference type="PANTHER" id="PTHR47737:SF1">
    <property type="entry name" value="GLYCINE BETAINE_PROLINE BETAINE TRANSPORT SYSTEM PERMEASE PROTEIN PROW"/>
    <property type="match status" value="1"/>
</dbReference>
<dbReference type="Pfam" id="PF04069">
    <property type="entry name" value="OpuAC"/>
    <property type="match status" value="1"/>
</dbReference>
<dbReference type="RefSeq" id="WP_093633678.1">
    <property type="nucleotide sequence ID" value="NZ_CAJNAU010000183.1"/>
</dbReference>
<proteinExistence type="predicted"/>
<protein>
    <submittedName>
        <fullName evidence="8">Glycine betaine/proline transport system substrate-binding protein</fullName>
    </submittedName>
</protein>
<dbReference type="GO" id="GO:0005275">
    <property type="term" value="F:amine transmembrane transporter activity"/>
    <property type="evidence" value="ECO:0007669"/>
    <property type="project" value="TreeGrafter"/>
</dbReference>
<reference evidence="8 9" key="1">
    <citation type="submission" date="2016-10" db="EMBL/GenBank/DDBJ databases">
        <authorList>
            <person name="de Groot N.N."/>
        </authorList>
    </citation>
    <scope>NUCLEOTIDE SEQUENCE [LARGE SCALE GENOMIC DNA]</scope>
    <source>
        <strain evidence="8 9">LMG 27731</strain>
    </source>
</reference>
<dbReference type="OrthoDB" id="9787902at2"/>
<evidence type="ECO:0000256" key="4">
    <source>
        <dbReference type="ARBA" id="ARBA00023136"/>
    </source>
</evidence>
<evidence type="ECO:0000313" key="8">
    <source>
        <dbReference type="EMBL" id="SFT79305.1"/>
    </source>
</evidence>
<organism evidence="8 9">
    <name type="scientific">Paraburkholderia aspalathi</name>
    <dbReference type="NCBI Taxonomy" id="1324617"/>
    <lineage>
        <taxon>Bacteria</taxon>
        <taxon>Pseudomonadati</taxon>
        <taxon>Pseudomonadota</taxon>
        <taxon>Betaproteobacteria</taxon>
        <taxon>Burkholderiales</taxon>
        <taxon>Burkholderiaceae</taxon>
        <taxon>Paraburkholderia</taxon>
    </lineage>
</organism>
<dbReference type="EMBL" id="CAJNAU010000183">
    <property type="protein sequence ID" value="CAE6864016.1"/>
    <property type="molecule type" value="Genomic_DNA"/>
</dbReference>
<evidence type="ECO:0000256" key="3">
    <source>
        <dbReference type="ARBA" id="ARBA00022475"/>
    </source>
</evidence>
<feature type="signal peptide" evidence="5">
    <location>
        <begin position="1"/>
        <end position="25"/>
    </location>
</feature>
<keyword evidence="2" id="KW-0813">Transport</keyword>
<evidence type="ECO:0000256" key="1">
    <source>
        <dbReference type="ARBA" id="ARBA00004236"/>
    </source>
</evidence>
<evidence type="ECO:0000313" key="10">
    <source>
        <dbReference type="Proteomes" id="UP000674425"/>
    </source>
</evidence>
<dbReference type="CDD" id="cd13639">
    <property type="entry name" value="PBP2_OpuAC_like"/>
    <property type="match status" value="1"/>
</dbReference>
<dbReference type="GO" id="GO:0015871">
    <property type="term" value="P:choline transport"/>
    <property type="evidence" value="ECO:0007669"/>
    <property type="project" value="TreeGrafter"/>
</dbReference>
<dbReference type="Proteomes" id="UP000198844">
    <property type="component" value="Unassembled WGS sequence"/>
</dbReference>
<gene>
    <name evidence="7" type="ORF">R69658_07753</name>
    <name evidence="8" type="ORF">SAMN05192563_100422</name>
</gene>
<evidence type="ECO:0000256" key="2">
    <source>
        <dbReference type="ARBA" id="ARBA00022448"/>
    </source>
</evidence>
<dbReference type="EMBL" id="FPBH01000004">
    <property type="protein sequence ID" value="SFT79305.1"/>
    <property type="molecule type" value="Genomic_DNA"/>
</dbReference>
<dbReference type="AlphaFoldDB" id="A0A1I7AWN8"/>
<evidence type="ECO:0000313" key="9">
    <source>
        <dbReference type="Proteomes" id="UP000198844"/>
    </source>
</evidence>
<dbReference type="GO" id="GO:0015226">
    <property type="term" value="F:carnitine transmembrane transporter activity"/>
    <property type="evidence" value="ECO:0007669"/>
    <property type="project" value="TreeGrafter"/>
</dbReference>
<accession>A0A1I7AWN8</accession>